<evidence type="ECO:0000259" key="3">
    <source>
        <dbReference type="Pfam" id="PF06094"/>
    </source>
</evidence>
<dbReference type="PANTHER" id="PTHR31544:SF2">
    <property type="entry name" value="AIG2-LIKE PROTEIN D"/>
    <property type="match status" value="1"/>
</dbReference>
<feature type="domain" description="Gamma-glutamylcyclotransferase AIG2-like" evidence="3">
    <location>
        <begin position="11"/>
        <end position="135"/>
    </location>
</feature>
<evidence type="ECO:0000256" key="2">
    <source>
        <dbReference type="ARBA" id="ARBA00030602"/>
    </source>
</evidence>
<dbReference type="EMBL" id="CP149782">
    <property type="protein sequence ID" value="WYF45731.1"/>
    <property type="molecule type" value="Genomic_DNA"/>
</dbReference>
<dbReference type="PANTHER" id="PTHR31544">
    <property type="entry name" value="AIG2-LIKE PROTEIN D"/>
    <property type="match status" value="1"/>
</dbReference>
<reference evidence="4" key="1">
    <citation type="submission" date="2024-03" db="EMBL/GenBank/DDBJ databases">
        <title>Deinococcus weizhi sp. nov., isolated from human skin.</title>
        <authorList>
            <person name="Wei Z."/>
            <person name="Tian F."/>
            <person name="Yang C."/>
            <person name="Xin L.T."/>
            <person name="Wen Z.J."/>
            <person name="Lan K.C."/>
            <person name="Yu L."/>
            <person name="Zhe W."/>
            <person name="Dan F.D."/>
            <person name="Jun W."/>
            <person name="Rui Z."/>
            <person name="Yong X.J."/>
            <person name="Ting Y."/>
            <person name="Wei X."/>
            <person name="Xu Z.G."/>
            <person name="Xin Z."/>
            <person name="Dong F.G."/>
            <person name="Ni X.M."/>
            <person name="Zheng M.G."/>
            <person name="Chun Y."/>
            <person name="Qian W.X."/>
        </authorList>
    </citation>
    <scope>NUCLEOTIDE SEQUENCE</scope>
    <source>
        <strain evidence="4">VB142</strain>
    </source>
</reference>
<dbReference type="CDD" id="cd06661">
    <property type="entry name" value="GGCT_like"/>
    <property type="match status" value="1"/>
</dbReference>
<dbReference type="SUPFAM" id="SSF110857">
    <property type="entry name" value="Gamma-glutamyl cyclotransferase-like"/>
    <property type="match status" value="1"/>
</dbReference>
<dbReference type="InterPro" id="IPR045038">
    <property type="entry name" value="AIG2-like"/>
</dbReference>
<dbReference type="Gene3D" id="3.10.490.10">
    <property type="entry name" value="Gamma-glutamyl cyclotransferase-like"/>
    <property type="match status" value="1"/>
</dbReference>
<name>A0AAU6Q655_9DEIO</name>
<organism evidence="4">
    <name type="scientific">Deinococcus sp. VB142</name>
    <dbReference type="NCBI Taxonomy" id="3112952"/>
    <lineage>
        <taxon>Bacteria</taxon>
        <taxon>Thermotogati</taxon>
        <taxon>Deinococcota</taxon>
        <taxon>Deinococci</taxon>
        <taxon>Deinococcales</taxon>
        <taxon>Deinococcaceae</taxon>
        <taxon>Deinococcus</taxon>
    </lineage>
</organism>
<gene>
    <name evidence="4" type="ORF">WDJ50_06345</name>
</gene>
<dbReference type="GO" id="GO:0016740">
    <property type="term" value="F:transferase activity"/>
    <property type="evidence" value="ECO:0007669"/>
    <property type="project" value="UniProtKB-KW"/>
</dbReference>
<dbReference type="Pfam" id="PF06094">
    <property type="entry name" value="GGACT"/>
    <property type="match status" value="1"/>
</dbReference>
<proteinExistence type="predicted"/>
<dbReference type="RefSeq" id="WP_339097063.1">
    <property type="nucleotide sequence ID" value="NZ_CP149782.1"/>
</dbReference>
<keyword evidence="1" id="KW-0808">Transferase</keyword>
<sequence length="148" mass="16366">MAVPVPELRSVFVYGTLMPDERNAHVAGKGFTAQAARLPGFRLFHLMPEGYPGVVRGEGEVSGFVLTYSLEAWAQALPFLDHLEGVDETPPLYCRERVGVRLESDGEAESWVYIYARPERLEQAGVTEVAGGDWCTVAGRQERGPDER</sequence>
<dbReference type="InterPro" id="IPR009288">
    <property type="entry name" value="AIG2-like_dom"/>
</dbReference>
<evidence type="ECO:0000313" key="4">
    <source>
        <dbReference type="EMBL" id="WYF45731.1"/>
    </source>
</evidence>
<evidence type="ECO:0000256" key="1">
    <source>
        <dbReference type="ARBA" id="ARBA00022679"/>
    </source>
</evidence>
<accession>A0AAU6Q655</accession>
<dbReference type="InterPro" id="IPR036568">
    <property type="entry name" value="GGCT-like_sf"/>
</dbReference>
<dbReference type="AlphaFoldDB" id="A0AAU6Q655"/>
<protein>
    <recommendedName>
        <fullName evidence="2">Putative gamma-glutamylcyclotransferase</fullName>
    </recommendedName>
</protein>
<dbReference type="InterPro" id="IPR013024">
    <property type="entry name" value="GGCT-like"/>
</dbReference>